<proteinExistence type="predicted"/>
<feature type="region of interest" description="Disordered" evidence="1">
    <location>
        <begin position="430"/>
        <end position="557"/>
    </location>
</feature>
<evidence type="ECO:0000313" key="2">
    <source>
        <dbReference type="EMBL" id="GAU96567.1"/>
    </source>
</evidence>
<reference evidence="2 3" key="1">
    <citation type="journal article" date="2016" name="Nat. Commun.">
        <title>Extremotolerant tardigrade genome and improved radiotolerance of human cultured cells by tardigrade-unique protein.</title>
        <authorList>
            <person name="Hashimoto T."/>
            <person name="Horikawa D.D."/>
            <person name="Saito Y."/>
            <person name="Kuwahara H."/>
            <person name="Kozuka-Hata H."/>
            <person name="Shin-I T."/>
            <person name="Minakuchi Y."/>
            <person name="Ohishi K."/>
            <person name="Motoyama A."/>
            <person name="Aizu T."/>
            <person name="Enomoto A."/>
            <person name="Kondo K."/>
            <person name="Tanaka S."/>
            <person name="Hara Y."/>
            <person name="Koshikawa S."/>
            <person name="Sagara H."/>
            <person name="Miura T."/>
            <person name="Yokobori S."/>
            <person name="Miyagawa K."/>
            <person name="Suzuki Y."/>
            <person name="Kubo T."/>
            <person name="Oyama M."/>
            <person name="Kohara Y."/>
            <person name="Fujiyama A."/>
            <person name="Arakawa K."/>
            <person name="Katayama T."/>
            <person name="Toyoda A."/>
            <person name="Kunieda T."/>
        </authorList>
    </citation>
    <scope>NUCLEOTIDE SEQUENCE [LARGE SCALE GENOMIC DNA]</scope>
    <source>
        <strain evidence="2 3">YOKOZUNA-1</strain>
    </source>
</reference>
<name>A0A1D1VA27_RAMVA</name>
<dbReference type="Proteomes" id="UP000186922">
    <property type="component" value="Unassembled WGS sequence"/>
</dbReference>
<keyword evidence="3" id="KW-1185">Reference proteome</keyword>
<feature type="region of interest" description="Disordered" evidence="1">
    <location>
        <begin position="576"/>
        <end position="608"/>
    </location>
</feature>
<dbReference type="EMBL" id="BDGG01000003">
    <property type="protein sequence ID" value="GAU96567.1"/>
    <property type="molecule type" value="Genomic_DNA"/>
</dbReference>
<feature type="compositionally biased region" description="Basic and acidic residues" evidence="1">
    <location>
        <begin position="430"/>
        <end position="449"/>
    </location>
</feature>
<evidence type="ECO:0000313" key="3">
    <source>
        <dbReference type="Proteomes" id="UP000186922"/>
    </source>
</evidence>
<feature type="region of interest" description="Disordered" evidence="1">
    <location>
        <begin position="708"/>
        <end position="734"/>
    </location>
</feature>
<gene>
    <name evidence="2" type="primary">RvY_07996-1</name>
    <name evidence="2" type="synonym">RvY_07996.1</name>
    <name evidence="2" type="ORF">RvY_07996</name>
</gene>
<accession>A0A1D1VA27</accession>
<dbReference type="OrthoDB" id="10458856at2759"/>
<feature type="compositionally biased region" description="Basic and acidic residues" evidence="1">
    <location>
        <begin position="593"/>
        <end position="608"/>
    </location>
</feature>
<comment type="caution">
    <text evidence="2">The sequence shown here is derived from an EMBL/GenBank/DDBJ whole genome shotgun (WGS) entry which is preliminary data.</text>
</comment>
<dbReference type="AlphaFoldDB" id="A0A1D1VA27"/>
<organism evidence="2 3">
    <name type="scientific">Ramazzottius varieornatus</name>
    <name type="common">Water bear</name>
    <name type="synonym">Tardigrade</name>
    <dbReference type="NCBI Taxonomy" id="947166"/>
    <lineage>
        <taxon>Eukaryota</taxon>
        <taxon>Metazoa</taxon>
        <taxon>Ecdysozoa</taxon>
        <taxon>Tardigrada</taxon>
        <taxon>Eutardigrada</taxon>
        <taxon>Parachela</taxon>
        <taxon>Hypsibioidea</taxon>
        <taxon>Ramazzottiidae</taxon>
        <taxon>Ramazzottius</taxon>
    </lineage>
</organism>
<sequence length="762" mass="87849">MCDFESALMCYTQGINLKYPHKIPFEDGYYRTIALMYDLTGGEVPMFYGGNMRVFYRLVQGQERAQKIFNDTYKHYDELYPLEPYLTGVQDEINMFHVTKPEPPDYVQRRVKKTSIMQLKTAHKVLGIYWDNKMQIEKHLIKQEHFLPRQGRENNTGKIDRALKYLRSRIDKFEVICSLMKNKQIRRYDELTDWLLEYGKWMREKKITSVIPPAKEGGLKNSRYKWALSQTLCKLQEKPMDICWVRQPGRLSRSNHIIARRRPWREICGYRSAEHGAIAAIRTKKCDDLAFMKKLDRTVLSSLKDYAPPENTFRHPKHIKAIIAQAEEYENRMKKIAKASEVSLVDKKEEKEANDNLYYDPDSNEDQWDKNRALIKQAIVKRREHPAILPLPDSPGSRPVPACLLEVFETTAHEDTADWDKRRRKSAELQEDLRKAEATKVAPVHEAKHQGLFAPTKEKKQPEKKKPKTSDVEENGSQDRLSAGSVPPKESIPADPVEGAPGEPEVADATEAGAPGAPERERHESLVGAGVRSKENPDDDEEVPPPEPAHPPRKLRRMIVDRGFKYEVLRKKVDNEAPYLPRPRRRTPYMTEDDLKPREEAQVETEHVKTDEELEAERRLAAKADDPVEIARRRFDNQKAALLEKAYSILMTCTKVSEFLELELEIADITHMEFPPNTMRYPDGAPIILRGYPPPADTFTKLTPQDLANGRKKRKKRVGQAPQTAQEAATEDRAVERLMAEKVRRASLTQSKTGLLQTPSRT</sequence>
<protein>
    <submittedName>
        <fullName evidence="2">Uncharacterized protein</fullName>
    </submittedName>
</protein>
<evidence type="ECO:0000256" key="1">
    <source>
        <dbReference type="SAM" id="MobiDB-lite"/>
    </source>
</evidence>